<gene>
    <name evidence="2" type="ORF">IWA51_07555</name>
</gene>
<feature type="region of interest" description="Disordered" evidence="1">
    <location>
        <begin position="247"/>
        <end position="663"/>
    </location>
</feature>
<feature type="compositionally biased region" description="Acidic residues" evidence="1">
    <location>
        <begin position="798"/>
        <end position="816"/>
    </location>
</feature>
<feature type="compositionally biased region" description="Acidic residues" evidence="1">
    <location>
        <begin position="329"/>
        <end position="342"/>
    </location>
</feature>
<feature type="compositionally biased region" description="Acidic residues" evidence="1">
    <location>
        <begin position="204"/>
        <end position="214"/>
    </location>
</feature>
<feature type="compositionally biased region" description="Basic and acidic residues" evidence="1">
    <location>
        <begin position="438"/>
        <end position="450"/>
    </location>
</feature>
<feature type="compositionally biased region" description="Polar residues" evidence="1">
    <location>
        <begin position="1"/>
        <end position="11"/>
    </location>
</feature>
<evidence type="ECO:0000313" key="2">
    <source>
        <dbReference type="EMBL" id="QQA00136.1"/>
    </source>
</evidence>
<feature type="compositionally biased region" description="Acidic residues" evidence="1">
    <location>
        <begin position="611"/>
        <end position="625"/>
    </location>
</feature>
<feature type="region of interest" description="Disordered" evidence="1">
    <location>
        <begin position="705"/>
        <end position="753"/>
    </location>
</feature>
<feature type="compositionally biased region" description="Basic and acidic residues" evidence="1">
    <location>
        <begin position="102"/>
        <end position="118"/>
    </location>
</feature>
<dbReference type="EMBL" id="CP064936">
    <property type="protein sequence ID" value="QQA00136.1"/>
    <property type="molecule type" value="Genomic_DNA"/>
</dbReference>
<feature type="compositionally biased region" description="Basic and acidic residues" evidence="1">
    <location>
        <begin position="343"/>
        <end position="355"/>
    </location>
</feature>
<feature type="compositionally biased region" description="Acidic residues" evidence="1">
    <location>
        <begin position="466"/>
        <end position="477"/>
    </location>
</feature>
<dbReference type="Proteomes" id="UP000595224">
    <property type="component" value="Chromosome"/>
</dbReference>
<feature type="compositionally biased region" description="Polar residues" evidence="1">
    <location>
        <begin position="381"/>
        <end position="390"/>
    </location>
</feature>
<accession>A0A7T3RBP6</accession>
<feature type="compositionally biased region" description="Acidic residues" evidence="1">
    <location>
        <begin position="69"/>
        <end position="80"/>
    </location>
</feature>
<evidence type="ECO:0000313" key="3">
    <source>
        <dbReference type="Proteomes" id="UP000595224"/>
    </source>
</evidence>
<feature type="compositionally biased region" description="Basic and acidic residues" evidence="1">
    <location>
        <begin position="391"/>
        <end position="401"/>
    </location>
</feature>
<dbReference type="AlphaFoldDB" id="A0A7T3RBP6"/>
<name>A0A7T3RBP6_9SPIR</name>
<proteinExistence type="predicted"/>
<feature type="compositionally biased region" description="Acidic residues" evidence="1">
    <location>
        <begin position="31"/>
        <end position="43"/>
    </location>
</feature>
<feature type="compositionally biased region" description="Acidic residues" evidence="1">
    <location>
        <begin position="485"/>
        <end position="504"/>
    </location>
</feature>
<feature type="compositionally biased region" description="Acidic residues" evidence="1">
    <location>
        <begin position="356"/>
        <end position="366"/>
    </location>
</feature>
<dbReference type="KEGG" id="tper:IWA51_07555"/>
<evidence type="ECO:0000256" key="1">
    <source>
        <dbReference type="SAM" id="MobiDB-lite"/>
    </source>
</evidence>
<feature type="compositionally biased region" description="Acidic residues" evidence="1">
    <location>
        <begin position="567"/>
        <end position="583"/>
    </location>
</feature>
<feature type="compositionally biased region" description="Acidic residues" evidence="1">
    <location>
        <begin position="942"/>
        <end position="955"/>
    </location>
</feature>
<organism evidence="2 3">
    <name type="scientific">Treponema peruense</name>
    <dbReference type="NCBI Taxonomy" id="2787628"/>
    <lineage>
        <taxon>Bacteria</taxon>
        <taxon>Pseudomonadati</taxon>
        <taxon>Spirochaetota</taxon>
        <taxon>Spirochaetia</taxon>
        <taxon>Spirochaetales</taxon>
        <taxon>Treponemataceae</taxon>
        <taxon>Treponema</taxon>
    </lineage>
</organism>
<feature type="region of interest" description="Disordered" evidence="1">
    <location>
        <begin position="776"/>
        <end position="979"/>
    </location>
</feature>
<feature type="compositionally biased region" description="Basic and acidic residues" evidence="1">
    <location>
        <begin position="653"/>
        <end position="663"/>
    </location>
</feature>
<feature type="compositionally biased region" description="Basic and acidic residues" evidence="1">
    <location>
        <begin position="505"/>
        <end position="525"/>
    </location>
</feature>
<keyword evidence="3" id="KW-1185">Reference proteome</keyword>
<sequence length="1023" mass="111479">MSDISEQNKNLADSELDEYGVWVKNQPQTAPEEEIPISDDEEKLDSALPDFSFLDNLDTSEPPVKAEDAPDGEISLDEFITDGFSDGSAEDKPAEEITQAAESEKPQESVPVAEKKEDELPDGEIDLDSFMGSSDSPAGDSSKESHSSGTQDVDLSEFGLDGDIPLDAFMDMPSESAPEKNDTVEDSEPLDIDLSFSDEPAAQTEEDAQEETVFDDFAGTELAGQTKDSPKEEETEDFDALFDSIVDETPEQKESVPVVPEASSDFSDDTQTVDLSEFGLDDDDSNQNPVLGNEKEKVSEGPVDYVMNVDTDDSDGTEKDTQSAAASVETDDEDDNVIIEMDETAKPAGDKKNDEDFGAPDNDFDIDSILNSVQDEGGNTVDLSSAADTSSKTEDAPEDKFALSAEETAVSADDFTLPVEEPAAGADEFALPEPDSDSTEKEPAVSKDELAIPEEPAVVEDNFTLPEEETSVNEDEIVLPKEENSAGEEESEVTEEEPVLDEEDNAFKIDDFAPGEKENALKDEDTASGNESVDIDDFMNGEGFTDGGFGVTGPYDEEGNQIHPIPTDDDEEDVAAEDSDEPQLADASVLAEEYEITADDTAVAKENAESAVEESEETPAEESAESTENTKYSVEENDSETQETVPEETYSVFEKKEDDVTEDKLNTMEPVEDISGAAILKQISAELANLRNEISSLKTEFEDLKKNPPKTEVAEVEQPVGTETAVPEENAEQVAEVSDTVSSDGGFFSESDEDDTIALSGDELNNILTSAQFTAENIEPQNPDLDEPVDFGGKELEEPVFDETETEQEETEENIPDEISVPKADDILVESSATDMMDAPVRTDETVTTEPQDFSAEPEEVESAEKPEVISEDIPEAQETAYSSAEETVEKETEQQPQETGLESLSKPIDVFKEDDEVLEKGIGEEPVGEVFSNWQSKDETPDTEDIPETEDVADKEENPAPAAEEKNDNSSDIPSDMKQEIKSVLSYMDQLLENLPEEKIAEFARSEQFETYKKLFAELGLS</sequence>
<dbReference type="RefSeq" id="WP_198441984.1">
    <property type="nucleotide sequence ID" value="NZ_CBCSHE010000001.1"/>
</dbReference>
<feature type="compositionally biased region" description="Basic and acidic residues" evidence="1">
    <location>
        <begin position="956"/>
        <end position="979"/>
    </location>
</feature>
<reference evidence="2 3" key="1">
    <citation type="submission" date="2020-11" db="EMBL/GenBank/DDBJ databases">
        <title>Treponema Peruensis nv. sp., first commensal Treponema isolated from human feces.</title>
        <authorList>
            <person name="Belkhou C."/>
            <person name="Raes J."/>
        </authorList>
    </citation>
    <scope>NUCLEOTIDE SEQUENCE [LARGE SCALE GENOMIC DNA]</scope>
    <source>
        <strain evidence="2 3">RCC2812</strain>
    </source>
</reference>
<feature type="region of interest" description="Disordered" evidence="1">
    <location>
        <begin position="1"/>
        <end position="215"/>
    </location>
</feature>
<protein>
    <submittedName>
        <fullName evidence="2">Uncharacterized protein</fullName>
    </submittedName>
</protein>